<feature type="compositionally biased region" description="Basic and acidic residues" evidence="2">
    <location>
        <begin position="467"/>
        <end position="476"/>
    </location>
</feature>
<gene>
    <name evidence="3" type="ORF">IM676_18495</name>
</gene>
<dbReference type="KEGG" id="aee:IM676_18495"/>
<dbReference type="RefSeq" id="WP_200988236.1">
    <property type="nucleotide sequence ID" value="NZ_CP063311.1"/>
</dbReference>
<organism evidence="3 4">
    <name type="scientific">Anabaenopsis elenkinii CCIBt3563</name>
    <dbReference type="NCBI Taxonomy" id="2779889"/>
    <lineage>
        <taxon>Bacteria</taxon>
        <taxon>Bacillati</taxon>
        <taxon>Cyanobacteriota</taxon>
        <taxon>Cyanophyceae</taxon>
        <taxon>Nostocales</taxon>
        <taxon>Nodulariaceae</taxon>
        <taxon>Anabaenopsis</taxon>
    </lineage>
</organism>
<feature type="compositionally biased region" description="Polar residues" evidence="2">
    <location>
        <begin position="390"/>
        <end position="401"/>
    </location>
</feature>
<feature type="coiled-coil region" evidence="1">
    <location>
        <begin position="62"/>
        <end position="173"/>
    </location>
</feature>
<evidence type="ECO:0000313" key="4">
    <source>
        <dbReference type="Proteomes" id="UP000593846"/>
    </source>
</evidence>
<protein>
    <submittedName>
        <fullName evidence="3">Uncharacterized protein</fullName>
    </submittedName>
</protein>
<feature type="compositionally biased region" description="Low complexity" evidence="2">
    <location>
        <begin position="302"/>
        <end position="316"/>
    </location>
</feature>
<feature type="region of interest" description="Disordered" evidence="2">
    <location>
        <begin position="1"/>
        <end position="35"/>
    </location>
</feature>
<feature type="compositionally biased region" description="Polar residues" evidence="2">
    <location>
        <begin position="22"/>
        <end position="35"/>
    </location>
</feature>
<keyword evidence="4" id="KW-1185">Reference proteome</keyword>
<reference evidence="4" key="1">
    <citation type="submission" date="2020-10" db="EMBL/GenBank/DDBJ databases">
        <title>Genome-based taxonomic classification of the species Anabaenopsis elenkinii.</title>
        <authorList>
            <person name="Delbaje E."/>
            <person name="Andreote A.P.D."/>
            <person name="Pellegrinetti T.A."/>
            <person name="Cruz R.B."/>
            <person name="Branco L.H.Z."/>
            <person name="Fiore M.F."/>
        </authorList>
    </citation>
    <scope>NUCLEOTIDE SEQUENCE [LARGE SCALE GENOMIC DNA]</scope>
    <source>
        <strain evidence="4">CCIBt3563</strain>
    </source>
</reference>
<evidence type="ECO:0000256" key="2">
    <source>
        <dbReference type="SAM" id="MobiDB-lite"/>
    </source>
</evidence>
<accession>A0A7S6RCV2</accession>
<name>A0A7S6RCV2_9CYAN</name>
<proteinExistence type="predicted"/>
<dbReference type="Proteomes" id="UP000593846">
    <property type="component" value="Chromosome"/>
</dbReference>
<feature type="compositionally biased region" description="Basic and acidic residues" evidence="2">
    <location>
        <begin position="365"/>
        <end position="378"/>
    </location>
</feature>
<feature type="compositionally biased region" description="Polar residues" evidence="2">
    <location>
        <begin position="414"/>
        <end position="428"/>
    </location>
</feature>
<dbReference type="SUPFAM" id="SSF57997">
    <property type="entry name" value="Tropomyosin"/>
    <property type="match status" value="1"/>
</dbReference>
<feature type="compositionally biased region" description="Polar residues" evidence="2">
    <location>
        <begin position="237"/>
        <end position="288"/>
    </location>
</feature>
<keyword evidence="1" id="KW-0175">Coiled coil</keyword>
<dbReference type="EMBL" id="CP063311">
    <property type="protein sequence ID" value="QOV22614.1"/>
    <property type="molecule type" value="Genomic_DNA"/>
</dbReference>
<feature type="region of interest" description="Disordered" evidence="2">
    <location>
        <begin position="331"/>
        <end position="476"/>
    </location>
</feature>
<sequence>MANTQLHILTPAVEAKPEVHNPDSQTSKNPSNWVDMSKSQQEIIVDSENVEKLHVISLETLNEKLRAANNDLYQQIEHLKDQLAESQKALQWQKRRSSVAESMLNQNTQELAAAQQQIQSLFQELETAVQTIQRQQNYIETYQAELHISQQRLAKLERECALLQTNYNEQSQQVFQSENACRELRSRLMRQQRQTLQFKAALEKCLEKPGVNDSSDHTPNHQTRFSRKARSLLPNLQPIQPWSAESESFTDQFGSGGNQSIDPCTTTSASPPSRSDNSPPIQQDTATPSLEEPLPTPAASLEDSPTTSESVSSVDSSKLDNQLESLIQLFFTGGSPSTSPPPAEIHLDSNQTVASKGESLGTTGENDRSELPPKENRQLEIPPTPEHSPDSYTLPDSSPSQPIEWEQYLLENSRFYQTDSTSDNFTEEVNQRKSPMASRQELSPVVSPPGSPKGRRSLSSIELPNFRPEHKNNHHH</sequence>
<evidence type="ECO:0000313" key="3">
    <source>
        <dbReference type="EMBL" id="QOV22614.1"/>
    </source>
</evidence>
<evidence type="ECO:0000256" key="1">
    <source>
        <dbReference type="SAM" id="Coils"/>
    </source>
</evidence>
<feature type="region of interest" description="Disordered" evidence="2">
    <location>
        <begin position="209"/>
        <end position="317"/>
    </location>
</feature>
<dbReference type="AlphaFoldDB" id="A0A7S6RCV2"/>
<feature type="compositionally biased region" description="Polar residues" evidence="2">
    <location>
        <begin position="348"/>
        <end position="364"/>
    </location>
</feature>